<dbReference type="Proteomes" id="UP000282378">
    <property type="component" value="Unassembled WGS sequence"/>
</dbReference>
<organism evidence="1 2">
    <name type="scientific">Pseudomonas syringae pv. maculicola</name>
    <dbReference type="NCBI Taxonomy" id="59511"/>
    <lineage>
        <taxon>Bacteria</taxon>
        <taxon>Pseudomonadati</taxon>
        <taxon>Pseudomonadota</taxon>
        <taxon>Gammaproteobacteria</taxon>
        <taxon>Pseudomonadales</taxon>
        <taxon>Pseudomonadaceae</taxon>
        <taxon>Pseudomonas</taxon>
    </lineage>
</organism>
<dbReference type="AlphaFoldDB" id="A0A3M2WQ40"/>
<accession>A0A3M2WQ40</accession>
<name>A0A3M2WQ40_PSEYM</name>
<proteinExistence type="predicted"/>
<sequence>MAMISRPSGNRADASVWGLSDISVVRPDVSGDMGIQYMMENNRVMGNILRNPGVFFYIGNRETWNNRVLENNG</sequence>
<dbReference type="EMBL" id="RBNL01003320">
    <property type="protein sequence ID" value="RML53661.1"/>
    <property type="molecule type" value="Genomic_DNA"/>
</dbReference>
<comment type="caution">
    <text evidence="1">The sequence shown here is derived from an EMBL/GenBank/DDBJ whole genome shotgun (WGS) entry which is preliminary data.</text>
</comment>
<reference evidence="1 2" key="1">
    <citation type="submission" date="2018-08" db="EMBL/GenBank/DDBJ databases">
        <title>Recombination of ecologically and evolutionarily significant loci maintains genetic cohesion in the Pseudomonas syringae species complex.</title>
        <authorList>
            <person name="Dillon M."/>
            <person name="Thakur S."/>
            <person name="Almeida R.N.D."/>
            <person name="Weir B.S."/>
            <person name="Guttman D.S."/>
        </authorList>
    </citation>
    <scope>NUCLEOTIDE SEQUENCE [LARGE SCALE GENOMIC DNA]</scope>
    <source>
        <strain evidence="1 2">88_10</strain>
    </source>
</reference>
<gene>
    <name evidence="1" type="ORF">APX70_06056</name>
</gene>
<protein>
    <submittedName>
        <fullName evidence="1">Uncharacterized protein</fullName>
    </submittedName>
</protein>
<evidence type="ECO:0000313" key="2">
    <source>
        <dbReference type="Proteomes" id="UP000282378"/>
    </source>
</evidence>
<evidence type="ECO:0000313" key="1">
    <source>
        <dbReference type="EMBL" id="RML53661.1"/>
    </source>
</evidence>